<dbReference type="Proteomes" id="UP001596414">
    <property type="component" value="Unassembled WGS sequence"/>
</dbReference>
<name>A0ABD5X943_9EURY</name>
<comment type="caution">
    <text evidence="1">The sequence shown here is derived from an EMBL/GenBank/DDBJ whole genome shotgun (WGS) entry which is preliminary data.</text>
</comment>
<protein>
    <submittedName>
        <fullName evidence="1">Uncharacterized protein</fullName>
    </submittedName>
</protein>
<dbReference type="RefSeq" id="WP_267635876.1">
    <property type="nucleotide sequence ID" value="NZ_JAODIY010000001.1"/>
</dbReference>
<gene>
    <name evidence="1" type="ORF">ACFQJ7_09780</name>
</gene>
<reference evidence="1 2" key="1">
    <citation type="journal article" date="2014" name="Int. J. Syst. Evol. Microbiol.">
        <title>Complete genome sequence of Corynebacterium casei LMG S-19264T (=DSM 44701T), isolated from a smear-ripened cheese.</title>
        <authorList>
            <consortium name="US DOE Joint Genome Institute (JGI-PGF)"/>
            <person name="Walter F."/>
            <person name="Albersmeier A."/>
            <person name="Kalinowski J."/>
            <person name="Ruckert C."/>
        </authorList>
    </citation>
    <scope>NUCLEOTIDE SEQUENCE [LARGE SCALE GENOMIC DNA]</scope>
    <source>
        <strain evidence="1 2">CGMCC 4.7215</strain>
    </source>
</reference>
<dbReference type="AlphaFoldDB" id="A0ABD5X943"/>
<dbReference type="EMBL" id="JBHSZQ010000020">
    <property type="protein sequence ID" value="MFC7126321.1"/>
    <property type="molecule type" value="Genomic_DNA"/>
</dbReference>
<proteinExistence type="predicted"/>
<organism evidence="1 2">
    <name type="scientific">Halovenus rubra</name>
    <dbReference type="NCBI Taxonomy" id="869890"/>
    <lineage>
        <taxon>Archaea</taxon>
        <taxon>Methanobacteriati</taxon>
        <taxon>Methanobacteriota</taxon>
        <taxon>Stenosarchaea group</taxon>
        <taxon>Halobacteria</taxon>
        <taxon>Halobacteriales</taxon>
        <taxon>Haloarculaceae</taxon>
        <taxon>Halovenus</taxon>
    </lineage>
</organism>
<sequence>MKKSDENTLESIARELYHDAQYIGTDGDDAVHFWSLYHQAVVVIDDEMETYELADTPLSTLGDWTEHTEAKRGEWDELLVADGGMAGVINTAMEAGA</sequence>
<evidence type="ECO:0000313" key="1">
    <source>
        <dbReference type="EMBL" id="MFC7126321.1"/>
    </source>
</evidence>
<accession>A0ABD5X943</accession>
<evidence type="ECO:0000313" key="2">
    <source>
        <dbReference type="Proteomes" id="UP001596414"/>
    </source>
</evidence>